<organism evidence="1 2">
    <name type="scientific">Pseudomonas putida (strain ATCC 47054 / DSM 6125 / CFBP 8728 / NCIMB 11950 / KT2440)</name>
    <dbReference type="NCBI Taxonomy" id="160488"/>
    <lineage>
        <taxon>Bacteria</taxon>
        <taxon>Pseudomonadati</taxon>
        <taxon>Pseudomonadota</taxon>
        <taxon>Gammaproteobacteria</taxon>
        <taxon>Pseudomonadales</taxon>
        <taxon>Pseudomonadaceae</taxon>
        <taxon>Pseudomonas</taxon>
    </lineage>
</organism>
<dbReference type="Proteomes" id="UP000000556">
    <property type="component" value="Chromosome"/>
</dbReference>
<protein>
    <recommendedName>
        <fullName evidence="3">DUF1353 domain-containing protein</fullName>
    </recommendedName>
</protein>
<gene>
    <name evidence="1" type="ordered locus">PP_5513</name>
</gene>
<dbReference type="Pfam" id="PF07087">
    <property type="entry name" value="DUF1353"/>
    <property type="match status" value="1"/>
</dbReference>
<dbReference type="STRING" id="160488.PP_5513"/>
<evidence type="ECO:0008006" key="3">
    <source>
        <dbReference type="Google" id="ProtNLM"/>
    </source>
</evidence>
<reference evidence="1 2" key="2">
    <citation type="journal article" date="2016" name="Environ. Microbiol.">
        <title>The revisited genome of Pseudomonas putida KT2440 enlightens its value as a robust metabolic chassis.</title>
        <authorList>
            <person name="Belda E."/>
            <person name="van Heck R.G."/>
            <person name="Lopez-Sanchez M.J."/>
            <person name="Cruveiller S."/>
            <person name="Barbe V."/>
            <person name="Fraser C."/>
            <person name="Klenk H.P."/>
            <person name="Petersen J."/>
            <person name="Morgat A."/>
            <person name="Nikel P.I."/>
            <person name="Vallenet D."/>
            <person name="Rouy Z."/>
            <person name="Sekowska A."/>
            <person name="Martins Dos Santos V.A."/>
            <person name="de Lorenzo V."/>
            <person name="Danchin A."/>
            <person name="Medigue C."/>
        </authorList>
    </citation>
    <scope>NUCLEOTIDE SEQUENCE [LARGE SCALE GENOMIC DNA]</scope>
    <source>
        <strain evidence="2">ATCC 47054 / DSM 6125 / CFBP 8728 / NCIMB 11950 / KT2440</strain>
    </source>
</reference>
<dbReference type="KEGG" id="ppu:PP_5513"/>
<dbReference type="EMBL" id="AE015451">
    <property type="protein sequence ID" value="AMM02851.1"/>
    <property type="molecule type" value="Genomic_DNA"/>
</dbReference>
<name>A0A140FW68_PSEPK</name>
<evidence type="ECO:0000313" key="2">
    <source>
        <dbReference type="Proteomes" id="UP000000556"/>
    </source>
</evidence>
<dbReference type="InterPro" id="IPR010767">
    <property type="entry name" value="Phage_CGC-2007_Cje0229"/>
</dbReference>
<sequence length="146" mass="16283">MSGFTDEHFSIKWMEEVDGVDYWASSPFRYWIGPEGTGRYVDVPAGFITDGASVPRPFWSLIPPWGTYGQAAIVHDYLCETLTVQLDGVPIRITRKECDRILLQAMTDLGVPLWKRSVIYGAVRAYALAANVTQPSGLVHLPNPPQ</sequence>
<evidence type="ECO:0000313" key="1">
    <source>
        <dbReference type="EMBL" id="AMM02851.1"/>
    </source>
</evidence>
<dbReference type="AlphaFoldDB" id="A0A140FW68"/>
<keyword evidence="2" id="KW-1185">Reference proteome</keyword>
<proteinExistence type="predicted"/>
<accession>A0A140FW68</accession>
<dbReference type="RefSeq" id="WP_049587553.1">
    <property type="nucleotide sequence ID" value="NC_002947.4"/>
</dbReference>
<dbReference type="OrthoDB" id="88276at2"/>
<reference evidence="1 2" key="1">
    <citation type="journal article" date="2002" name="Environ. Microbiol.">
        <title>Complete genome sequence and comparative analysis of the metabolically versatile Pseudomonas putida KT2440.</title>
        <authorList>
            <person name="Nelson K.E."/>
            <person name="Weinel C."/>
            <person name="Paulsen I.T."/>
            <person name="Dodson R.J."/>
            <person name="Hilbert H."/>
            <person name="Martins dos Santos V.A."/>
            <person name="Fouts D.E."/>
            <person name="Gill S.R."/>
            <person name="Pop M."/>
            <person name="Holmes M."/>
            <person name="Brinkac L."/>
            <person name="Beanan M."/>
            <person name="DeBoy R.T."/>
            <person name="Daugherty S."/>
            <person name="Kolonay J."/>
            <person name="Madupu R."/>
            <person name="Nelson W."/>
            <person name="White O."/>
            <person name="Peterson J."/>
            <person name="Khouri H."/>
            <person name="Hance I."/>
            <person name="Chris Lee P."/>
            <person name="Holtzapple E."/>
            <person name="Scanlan D."/>
            <person name="Tran K."/>
            <person name="Moazzez A."/>
            <person name="Utterback T."/>
            <person name="Rizzo M."/>
            <person name="Lee K."/>
            <person name="Kosack D."/>
            <person name="Moestl D."/>
            <person name="Wedler H."/>
            <person name="Lauber J."/>
            <person name="Stjepandic D."/>
            <person name="Hoheisel J."/>
            <person name="Straetz M."/>
            <person name="Heim S."/>
            <person name="Kiewitz C."/>
            <person name="Eisen J.A."/>
            <person name="Timmis K.N."/>
            <person name="Dusterhoft A."/>
            <person name="Tummler B."/>
            <person name="Fraser C.M."/>
        </authorList>
    </citation>
    <scope>NUCLEOTIDE SEQUENCE [LARGE SCALE GENOMIC DNA]</scope>
    <source>
        <strain evidence="2">ATCC 47054 / DSM 6125 / CFBP 8728 / NCIMB 11950 / KT2440</strain>
    </source>
</reference>
<dbReference type="BioCyc" id="PPUT160488:G1G01-2437-MONOMER"/>